<dbReference type="FunFam" id="3.30.420.40:FF:000028">
    <property type="entry name" value="heat shock 70 kDa protein-like"/>
    <property type="match status" value="1"/>
</dbReference>
<comment type="caution">
    <text evidence="4">The sequence shown here is derived from an EMBL/GenBank/DDBJ whole genome shotgun (WGS) entry which is preliminary data.</text>
</comment>
<dbReference type="Gene3D" id="3.90.640.10">
    <property type="entry name" value="Actin, Chain A, domain 4"/>
    <property type="match status" value="1"/>
</dbReference>
<sequence length="328" mass="36108">MVKREADLVPYKFTEQIGRCGIQVETEEGQVMNFLPERVAGILIAELKKMAEARLGHKIGYAVVTAPAHFNDALRSSSIRNEAARLHGGFSAVNVVDEQVAAAAAYRLHEKRGDGKVVLVVHLGGRTTHATKFKFKDGSGRLLQERHDAYLGGDDFTNRVVDYFVELIKEKHHQDIRGDEGALGKLRADCEMAKKALSNREGVLVNVGSVLDQASSFYEDFTRAKFEELNGDLMARVIEMVEMVVLGGAPASQLRSHQDAIDEIILVGGSMRIPMVAQLIEDYFHGRGLIRDEEAVIRGAALLSRLESARYVDECYNGGVSGPLWLAS</sequence>
<dbReference type="Pfam" id="PF00012">
    <property type="entry name" value="HSP70"/>
    <property type="match status" value="1"/>
</dbReference>
<dbReference type="SUPFAM" id="SSF53067">
    <property type="entry name" value="Actin-like ATPase domain"/>
    <property type="match status" value="2"/>
</dbReference>
<dbReference type="GO" id="GO:0034663">
    <property type="term" value="C:endoplasmic reticulum chaperone complex"/>
    <property type="evidence" value="ECO:0007669"/>
    <property type="project" value="TreeGrafter"/>
</dbReference>
<evidence type="ECO:0000313" key="5">
    <source>
        <dbReference type="Proteomes" id="UP001231189"/>
    </source>
</evidence>
<protein>
    <submittedName>
        <fullName evidence="4">Uncharacterized protein</fullName>
    </submittedName>
</protein>
<dbReference type="GO" id="GO:0140662">
    <property type="term" value="F:ATP-dependent protein folding chaperone"/>
    <property type="evidence" value="ECO:0007669"/>
    <property type="project" value="InterPro"/>
</dbReference>
<comment type="similarity">
    <text evidence="1">Belongs to the heat shock protein 70 family.</text>
</comment>
<dbReference type="PRINTS" id="PR00301">
    <property type="entry name" value="HEATSHOCK70"/>
</dbReference>
<dbReference type="PANTHER" id="PTHR45639">
    <property type="entry name" value="HSC70CB, ISOFORM G-RELATED"/>
    <property type="match status" value="1"/>
</dbReference>
<dbReference type="AlphaFoldDB" id="A0AAD8SKI1"/>
<evidence type="ECO:0000256" key="1">
    <source>
        <dbReference type="ARBA" id="ARBA00007381"/>
    </source>
</evidence>
<dbReference type="GO" id="GO:0005524">
    <property type="term" value="F:ATP binding"/>
    <property type="evidence" value="ECO:0007669"/>
    <property type="project" value="UniProtKB-KW"/>
</dbReference>
<dbReference type="InterPro" id="IPR043129">
    <property type="entry name" value="ATPase_NBD"/>
</dbReference>
<accession>A0AAD8SKI1</accession>
<dbReference type="InterPro" id="IPR013126">
    <property type="entry name" value="Hsp_70_fam"/>
</dbReference>
<dbReference type="GO" id="GO:0030968">
    <property type="term" value="P:endoplasmic reticulum unfolded protein response"/>
    <property type="evidence" value="ECO:0007669"/>
    <property type="project" value="TreeGrafter"/>
</dbReference>
<keyword evidence="2" id="KW-0547">Nucleotide-binding</keyword>
<dbReference type="EMBL" id="JAUUTY010000004">
    <property type="protein sequence ID" value="KAK1653081.1"/>
    <property type="molecule type" value="Genomic_DNA"/>
</dbReference>
<dbReference type="PANTHER" id="PTHR45639:SF34">
    <property type="entry name" value="CHAPERONE PROTEIN DNAK"/>
    <property type="match status" value="1"/>
</dbReference>
<evidence type="ECO:0000256" key="3">
    <source>
        <dbReference type="ARBA" id="ARBA00022840"/>
    </source>
</evidence>
<dbReference type="FunFam" id="3.90.640.10:FF:000030">
    <property type="entry name" value="Heat shock protein HSP70"/>
    <property type="match status" value="1"/>
</dbReference>
<gene>
    <name evidence="4" type="ORF">QYE76_070886</name>
</gene>
<evidence type="ECO:0000313" key="4">
    <source>
        <dbReference type="EMBL" id="KAK1653081.1"/>
    </source>
</evidence>
<proteinExistence type="inferred from homology"/>
<dbReference type="Gene3D" id="3.30.420.40">
    <property type="match status" value="2"/>
</dbReference>
<evidence type="ECO:0000256" key="2">
    <source>
        <dbReference type="ARBA" id="ARBA00022741"/>
    </source>
</evidence>
<name>A0AAD8SKI1_LOLMU</name>
<reference evidence="4" key="1">
    <citation type="submission" date="2023-07" db="EMBL/GenBank/DDBJ databases">
        <title>A chromosome-level genome assembly of Lolium multiflorum.</title>
        <authorList>
            <person name="Chen Y."/>
            <person name="Copetti D."/>
            <person name="Kolliker R."/>
            <person name="Studer B."/>
        </authorList>
    </citation>
    <scope>NUCLEOTIDE SEQUENCE</scope>
    <source>
        <strain evidence="4">02402/16</strain>
        <tissue evidence="4">Leaf</tissue>
    </source>
</reference>
<organism evidence="4 5">
    <name type="scientific">Lolium multiflorum</name>
    <name type="common">Italian ryegrass</name>
    <name type="synonym">Lolium perenne subsp. multiflorum</name>
    <dbReference type="NCBI Taxonomy" id="4521"/>
    <lineage>
        <taxon>Eukaryota</taxon>
        <taxon>Viridiplantae</taxon>
        <taxon>Streptophyta</taxon>
        <taxon>Embryophyta</taxon>
        <taxon>Tracheophyta</taxon>
        <taxon>Spermatophyta</taxon>
        <taxon>Magnoliopsida</taxon>
        <taxon>Liliopsida</taxon>
        <taxon>Poales</taxon>
        <taxon>Poaceae</taxon>
        <taxon>BOP clade</taxon>
        <taxon>Pooideae</taxon>
        <taxon>Poodae</taxon>
        <taxon>Poeae</taxon>
        <taxon>Poeae Chloroplast Group 2 (Poeae type)</taxon>
        <taxon>Loliodinae</taxon>
        <taxon>Loliinae</taxon>
        <taxon>Lolium</taxon>
    </lineage>
</organism>
<keyword evidence="5" id="KW-1185">Reference proteome</keyword>
<keyword evidence="3" id="KW-0067">ATP-binding</keyword>
<dbReference type="Proteomes" id="UP001231189">
    <property type="component" value="Unassembled WGS sequence"/>
</dbReference>